<dbReference type="Proteomes" id="UP000306196">
    <property type="component" value="Unassembled WGS sequence"/>
</dbReference>
<dbReference type="InterPro" id="IPR001117">
    <property type="entry name" value="Cu-oxidase_2nd"/>
</dbReference>
<keyword evidence="1" id="KW-0479">Metal-binding</keyword>
<dbReference type="SUPFAM" id="SSF49503">
    <property type="entry name" value="Cupredoxins"/>
    <property type="match status" value="3"/>
</dbReference>
<feature type="domain" description="Plastocyanin-like" evidence="5">
    <location>
        <begin position="156"/>
        <end position="308"/>
    </location>
</feature>
<feature type="domain" description="Plastocyanin-like" evidence="7">
    <location>
        <begin position="36"/>
        <end position="147"/>
    </location>
</feature>
<comment type="caution">
    <text evidence="8">The sequence shown here is derived from an EMBL/GenBank/DDBJ whole genome shotgun (WGS) entry which is preliminary data.</text>
</comment>
<dbReference type="CDD" id="cd13896">
    <property type="entry name" value="CuRO_3_CopA"/>
    <property type="match status" value="1"/>
</dbReference>
<dbReference type="PANTHER" id="PTHR11709">
    <property type="entry name" value="MULTI-COPPER OXIDASE"/>
    <property type="match status" value="1"/>
</dbReference>
<evidence type="ECO:0000256" key="2">
    <source>
        <dbReference type="ARBA" id="ARBA00023002"/>
    </source>
</evidence>
<dbReference type="Pfam" id="PF00394">
    <property type="entry name" value="Cu-oxidase"/>
    <property type="match status" value="1"/>
</dbReference>
<keyword evidence="2" id="KW-0560">Oxidoreductase</keyword>
<dbReference type="AlphaFoldDB" id="A0A5R8KDI6"/>
<evidence type="ECO:0008006" key="10">
    <source>
        <dbReference type="Google" id="ProtNLM"/>
    </source>
</evidence>
<dbReference type="InterPro" id="IPR002355">
    <property type="entry name" value="Cu_oxidase_Cu_BS"/>
</dbReference>
<evidence type="ECO:0000256" key="1">
    <source>
        <dbReference type="ARBA" id="ARBA00022723"/>
    </source>
</evidence>
<evidence type="ECO:0000256" key="4">
    <source>
        <dbReference type="SAM" id="MobiDB-lite"/>
    </source>
</evidence>
<dbReference type="Gene3D" id="2.60.40.420">
    <property type="entry name" value="Cupredoxins - blue copper proteins"/>
    <property type="match status" value="3"/>
</dbReference>
<sequence>MIANLMLQLCLVCSTAVESSVQPTGRVVEYDLVIEEKIMSPAGKAVRALTVNGGIPGPVLRFTEGDTARIRVHNRLKNETTSTHWHGLLLPPIQDGVPEVTTPLIHPGTTRTFEFLIRQSGTYWYHSHTHLQEQLGVYGSIVITPQKGEVHRADRDYVLQLSDWTNEDPHEVQRNLLRGSEGYAVRKGNRQSLVGAARAGALKEYLGNEWDRMMPMDVSDVAYDAFLINGKPRSELVARAGETVRLRLINSGASTYFYAESATGMMTIVAADGMPVQPVKVKRLFIGMAETYDVLIKVPSSGHWEFRTTAQDGSGHASVMIGEGGGKTHLAPEVPKPELYRMEHMMDAALNDDHDSLHDAERPGAPYELLKSPGSTKLPKQLPVRTVPLRLTGDMERYQWGFNGKTMAEEALIPVKKGEVLRFELVNDTMMHHPLHLHGHFFRVVNRHGDHSPLKHTVDLPPMGKATIEFEANEVGDWVFHCHLLYHMMAGMTRIVTYQDPLPEDQVPSLHSSGAHGAVKGHHDHGGGAKEWNGSRWVNLGEHGHEMWSFWGEASAQSHMSEGSLNLRRRHDDFYINWEAGWQEVEDFEYEVDVLYERYLGPNVRAFGGVRLTNEDEAENRGVAGLRYRLPMFVWSSVLVDTEGDVELSLSKEFAVTNRLSVFGEVAYDTNTEWEWSAGASYWINQPVSLVVQYHSEFGIGGGVVVRF</sequence>
<reference evidence="8 9" key="1">
    <citation type="submission" date="2019-05" db="EMBL/GenBank/DDBJ databases">
        <title>Verrucobacter flavum gen. nov., sp. nov. a new member of the family Verrucomicrobiaceae.</title>
        <authorList>
            <person name="Szuroczki S."/>
            <person name="Abbaszade G."/>
            <person name="Szabo A."/>
            <person name="Felfoldi T."/>
            <person name="Schumann P."/>
            <person name="Boka K."/>
            <person name="Keki Z."/>
            <person name="Toumi M."/>
            <person name="Toth E."/>
        </authorList>
    </citation>
    <scope>NUCLEOTIDE SEQUENCE [LARGE SCALE GENOMIC DNA]</scope>
    <source>
        <strain evidence="8 9">MG-N-17</strain>
    </source>
</reference>
<keyword evidence="9" id="KW-1185">Reference proteome</keyword>
<dbReference type="PROSITE" id="PS00080">
    <property type="entry name" value="MULTICOPPER_OXIDASE2"/>
    <property type="match status" value="1"/>
</dbReference>
<protein>
    <recommendedName>
        <fullName evidence="10">Copper oxidase</fullName>
    </recommendedName>
</protein>
<dbReference type="PANTHER" id="PTHR11709:SF394">
    <property type="entry name" value="FI03373P-RELATED"/>
    <property type="match status" value="1"/>
</dbReference>
<dbReference type="Pfam" id="PF07731">
    <property type="entry name" value="Cu-oxidase_2"/>
    <property type="match status" value="1"/>
</dbReference>
<dbReference type="EMBL" id="VAUV01000008">
    <property type="protein sequence ID" value="TLD70364.1"/>
    <property type="molecule type" value="Genomic_DNA"/>
</dbReference>
<dbReference type="InterPro" id="IPR045087">
    <property type="entry name" value="Cu-oxidase_fam"/>
</dbReference>
<dbReference type="Pfam" id="PF07732">
    <property type="entry name" value="Cu-oxidase_3"/>
    <property type="match status" value="1"/>
</dbReference>
<dbReference type="InterPro" id="IPR011707">
    <property type="entry name" value="Cu-oxidase-like_N"/>
</dbReference>
<proteinExistence type="predicted"/>
<feature type="region of interest" description="Disordered" evidence="4">
    <location>
        <begin position="506"/>
        <end position="526"/>
    </location>
</feature>
<dbReference type="OrthoDB" id="9757546at2"/>
<dbReference type="InterPro" id="IPR011706">
    <property type="entry name" value="Cu-oxidase_C"/>
</dbReference>
<evidence type="ECO:0000313" key="8">
    <source>
        <dbReference type="EMBL" id="TLD70364.1"/>
    </source>
</evidence>
<dbReference type="InterPro" id="IPR008972">
    <property type="entry name" value="Cupredoxin"/>
</dbReference>
<evidence type="ECO:0000259" key="6">
    <source>
        <dbReference type="Pfam" id="PF07731"/>
    </source>
</evidence>
<evidence type="ECO:0000313" key="9">
    <source>
        <dbReference type="Proteomes" id="UP000306196"/>
    </source>
</evidence>
<evidence type="ECO:0000259" key="5">
    <source>
        <dbReference type="Pfam" id="PF00394"/>
    </source>
</evidence>
<evidence type="ECO:0000259" key="7">
    <source>
        <dbReference type="Pfam" id="PF07732"/>
    </source>
</evidence>
<organism evidence="8 9">
    <name type="scientific">Phragmitibacter flavus</name>
    <dbReference type="NCBI Taxonomy" id="2576071"/>
    <lineage>
        <taxon>Bacteria</taxon>
        <taxon>Pseudomonadati</taxon>
        <taxon>Verrucomicrobiota</taxon>
        <taxon>Verrucomicrobiia</taxon>
        <taxon>Verrucomicrobiales</taxon>
        <taxon>Verrucomicrobiaceae</taxon>
        <taxon>Phragmitibacter</taxon>
    </lineage>
</organism>
<name>A0A5R8KDI6_9BACT</name>
<dbReference type="GO" id="GO:0016491">
    <property type="term" value="F:oxidoreductase activity"/>
    <property type="evidence" value="ECO:0007669"/>
    <property type="project" value="UniProtKB-KW"/>
</dbReference>
<evidence type="ECO:0000256" key="3">
    <source>
        <dbReference type="ARBA" id="ARBA00023008"/>
    </source>
</evidence>
<dbReference type="GO" id="GO:0005507">
    <property type="term" value="F:copper ion binding"/>
    <property type="evidence" value="ECO:0007669"/>
    <property type="project" value="InterPro"/>
</dbReference>
<dbReference type="InterPro" id="IPR034279">
    <property type="entry name" value="CuRO_3_CopA"/>
</dbReference>
<dbReference type="RefSeq" id="WP_138086420.1">
    <property type="nucleotide sequence ID" value="NZ_VAUV01000008.1"/>
</dbReference>
<feature type="domain" description="Plastocyanin-like" evidence="6">
    <location>
        <begin position="387"/>
        <end position="498"/>
    </location>
</feature>
<accession>A0A5R8KDI6</accession>
<gene>
    <name evidence="8" type="ORF">FEM03_11555</name>
</gene>
<keyword evidence="3" id="KW-0186">Copper</keyword>